<dbReference type="InterPro" id="IPR051712">
    <property type="entry name" value="ARTD-AVP"/>
</dbReference>
<keyword evidence="2" id="KW-0539">Nucleus</keyword>
<evidence type="ECO:0000256" key="1">
    <source>
        <dbReference type="ARBA" id="ARBA00004123"/>
    </source>
</evidence>
<dbReference type="GO" id="GO:0003950">
    <property type="term" value="F:NAD+ poly-ADP-ribosyltransferase activity"/>
    <property type="evidence" value="ECO:0007669"/>
    <property type="project" value="TreeGrafter"/>
</dbReference>
<evidence type="ECO:0000256" key="2">
    <source>
        <dbReference type="ARBA" id="ARBA00023242"/>
    </source>
</evidence>
<dbReference type="PANTHER" id="PTHR45740:SF14">
    <property type="entry name" value="NOVEL PROTEIN"/>
    <property type="match status" value="1"/>
</dbReference>
<feature type="compositionally biased region" description="Polar residues" evidence="4">
    <location>
        <begin position="356"/>
        <end position="373"/>
    </location>
</feature>
<reference evidence="6 7" key="1">
    <citation type="submission" date="2024-05" db="EMBL/GenBank/DDBJ databases">
        <authorList>
            <person name="Wallberg A."/>
        </authorList>
    </citation>
    <scope>NUCLEOTIDE SEQUENCE [LARGE SCALE GENOMIC DNA]</scope>
</reference>
<protein>
    <recommendedName>
        <fullName evidence="5">WWE domain-containing protein</fullName>
    </recommendedName>
</protein>
<feature type="compositionally biased region" description="Low complexity" evidence="4">
    <location>
        <begin position="333"/>
        <end position="344"/>
    </location>
</feature>
<feature type="region of interest" description="Disordered" evidence="4">
    <location>
        <begin position="181"/>
        <end position="207"/>
    </location>
</feature>
<organism evidence="6 7">
    <name type="scientific">Meganyctiphanes norvegica</name>
    <name type="common">Northern krill</name>
    <name type="synonym">Thysanopoda norvegica</name>
    <dbReference type="NCBI Taxonomy" id="48144"/>
    <lineage>
        <taxon>Eukaryota</taxon>
        <taxon>Metazoa</taxon>
        <taxon>Ecdysozoa</taxon>
        <taxon>Arthropoda</taxon>
        <taxon>Crustacea</taxon>
        <taxon>Multicrustacea</taxon>
        <taxon>Malacostraca</taxon>
        <taxon>Eumalacostraca</taxon>
        <taxon>Eucarida</taxon>
        <taxon>Euphausiacea</taxon>
        <taxon>Euphausiidae</taxon>
        <taxon>Meganyctiphanes</taxon>
    </lineage>
</organism>
<dbReference type="Gene3D" id="3.30.720.50">
    <property type="match status" value="1"/>
</dbReference>
<dbReference type="Pfam" id="PF02825">
    <property type="entry name" value="WWE"/>
    <property type="match status" value="1"/>
</dbReference>
<dbReference type="InterPro" id="IPR018123">
    <property type="entry name" value="WWE-dom_subgr"/>
</dbReference>
<feature type="region of interest" description="Disordered" evidence="4">
    <location>
        <begin position="293"/>
        <end position="383"/>
    </location>
</feature>
<dbReference type="InterPro" id="IPR037197">
    <property type="entry name" value="WWE_dom_sf"/>
</dbReference>
<dbReference type="GO" id="GO:0008270">
    <property type="term" value="F:zinc ion binding"/>
    <property type="evidence" value="ECO:0007669"/>
    <property type="project" value="InterPro"/>
</dbReference>
<proteinExistence type="inferred from homology"/>
<comment type="similarity">
    <text evidence="3">Belongs to the ARTD/PARP family.</text>
</comment>
<accession>A0AAV2SDD3</accession>
<sequence>VKGHADNRNQSIHKTLVHETGVYNDKVDENKKSNIKGKHNCVKCTDEPKFTPSDLVDALSNSKHFKVRLFDIIDEHDLRPSVIKNIISQNNGTFSMDGKYILLNPKILVCNKHTLNGCREENCHSLHLCGKYVYTKCKSKSCMLGHTLDTKHNNEILKYLYIDQLPFEDIMYLITSDQYSIPSDNNPDDRRPSEKNSNTLPRKHQKSPKDLLKICKDYNSDICRNKHCSSLHICEQRLQIKKGCTINNCQLNHDILEASCNELLSGAGISMNESPRDILIAVCEIIGLTNNDDTPADNSIKKNNRYSIDSRSSHDSKHNPSTKIGVIDRHSRSTTPVNTNNRNPQPRRRSNERYLRNSSPDDVSNRKTQQGRQRSNDRYNRALNSTDDAISRIANVIGSNFMQANQIPQQLTIWANYPHGDTQVSEICYYSVESKCRNEDIGCTRLHSINHFHWQISNKRKTWLNLHINQILELEKAFCSPNENNADLANIDLSQDEIYNNLFQLLGRDSWNADFSDMTVSNSNNTIHFMLRRLCSERIAGSEKDSNTFAWYFKDQNNKWIPYGKVDSLGKDFLKSQVDSNDIERTFRLNGFKGTMKFSNSMFQYLIDFDNMFQINMGTKVKREIRRRPRLDSKLQTKGFLKQIVQLWWGKGNSK</sequence>
<dbReference type="SUPFAM" id="SSF117839">
    <property type="entry name" value="WWE domain"/>
    <property type="match status" value="1"/>
</dbReference>
<dbReference type="Proteomes" id="UP001497623">
    <property type="component" value="Unassembled WGS sequence"/>
</dbReference>
<feature type="non-terminal residue" evidence="6">
    <location>
        <position position="1"/>
    </location>
</feature>
<comment type="subcellular location">
    <subcellularLocation>
        <location evidence="1">Nucleus</location>
    </subcellularLocation>
</comment>
<evidence type="ECO:0000259" key="5">
    <source>
        <dbReference type="PROSITE" id="PS50918"/>
    </source>
</evidence>
<evidence type="ECO:0000256" key="3">
    <source>
        <dbReference type="ARBA" id="ARBA00024347"/>
    </source>
</evidence>
<comment type="caution">
    <text evidence="6">The sequence shown here is derived from an EMBL/GenBank/DDBJ whole genome shotgun (WGS) entry which is preliminary data.</text>
</comment>
<evidence type="ECO:0000256" key="4">
    <source>
        <dbReference type="SAM" id="MobiDB-lite"/>
    </source>
</evidence>
<feature type="domain" description="WWE" evidence="5">
    <location>
        <begin position="537"/>
        <end position="627"/>
    </location>
</feature>
<keyword evidence="7" id="KW-1185">Reference proteome</keyword>
<dbReference type="SMART" id="SM00678">
    <property type="entry name" value="WWE"/>
    <property type="match status" value="1"/>
</dbReference>
<evidence type="ECO:0000313" key="7">
    <source>
        <dbReference type="Proteomes" id="UP001497623"/>
    </source>
</evidence>
<evidence type="ECO:0000313" key="6">
    <source>
        <dbReference type="EMBL" id="CAL4186496.1"/>
    </source>
</evidence>
<dbReference type="GO" id="GO:0005634">
    <property type="term" value="C:nucleus"/>
    <property type="evidence" value="ECO:0007669"/>
    <property type="project" value="UniProtKB-SubCell"/>
</dbReference>
<gene>
    <name evidence="6" type="ORF">MNOR_LOCUS36062</name>
</gene>
<dbReference type="PANTHER" id="PTHR45740">
    <property type="entry name" value="POLY [ADP-RIBOSE] POLYMERASE"/>
    <property type="match status" value="1"/>
</dbReference>
<dbReference type="EMBL" id="CAXKWB010063344">
    <property type="protein sequence ID" value="CAL4186496.1"/>
    <property type="molecule type" value="Genomic_DNA"/>
</dbReference>
<dbReference type="AlphaFoldDB" id="A0AAV2SDD3"/>
<dbReference type="InterPro" id="IPR004170">
    <property type="entry name" value="WWE_dom"/>
</dbReference>
<dbReference type="GO" id="GO:1990404">
    <property type="term" value="F:NAD+-protein mono-ADP-ribosyltransferase activity"/>
    <property type="evidence" value="ECO:0007669"/>
    <property type="project" value="TreeGrafter"/>
</dbReference>
<name>A0AAV2SDD3_MEGNR</name>
<dbReference type="PROSITE" id="PS50918">
    <property type="entry name" value="WWE"/>
    <property type="match status" value="1"/>
</dbReference>